<keyword evidence="1" id="KW-0812">Transmembrane</keyword>
<dbReference type="PANTHER" id="PTHR46963:SF2">
    <property type="match status" value="1"/>
</dbReference>
<evidence type="ECO:0000313" key="3">
    <source>
        <dbReference type="Proteomes" id="UP000683360"/>
    </source>
</evidence>
<evidence type="ECO:0000256" key="1">
    <source>
        <dbReference type="SAM" id="Phobius"/>
    </source>
</evidence>
<feature type="transmembrane region" description="Helical" evidence="1">
    <location>
        <begin position="99"/>
        <end position="116"/>
    </location>
</feature>
<protein>
    <submittedName>
        <fullName evidence="2">Uncharacterized protein</fullName>
    </submittedName>
</protein>
<name>A0A8S3QQJ5_MYTED</name>
<accession>A0A8S3QQJ5</accession>
<dbReference type="PANTHER" id="PTHR46963">
    <property type="entry name" value="SIMILAR TO RIKEN CDNA E130308A19"/>
    <property type="match status" value="1"/>
</dbReference>
<sequence length="301" mass="34792">MKYLSVLLGPPVITSDNRDRTSQYGKFGENTEVYVNVYSIPKYSSISWYIGNTQLVSNKYVTKDEPAIVKDMFHGVEVQLVGYRAPPDYVIYRRRIYKLFLYVFIIVVSIGFEVILDLSKDAFVSDIQQKQTSKTYESLGTKNAVDVYDDLDNRKGLPSSKPSVDHYEAFSAKDKPNIYEELENKQVDSLEESTGRSTYFLRFNNKKRVRHLNENSETDVNILTDKDFQHSRDVLSAKKKDLKSKGFGNRKRKADAFTQEEIDHLYDRNLLGTSNPDALTNTVWLNNSMHFCMRSHKNIKT</sequence>
<evidence type="ECO:0000313" key="2">
    <source>
        <dbReference type="EMBL" id="CAG2197908.1"/>
    </source>
</evidence>
<dbReference type="EMBL" id="CAJPWZ010000656">
    <property type="protein sequence ID" value="CAG2197908.1"/>
    <property type="molecule type" value="Genomic_DNA"/>
</dbReference>
<keyword evidence="1" id="KW-1133">Transmembrane helix</keyword>
<dbReference type="AlphaFoldDB" id="A0A8S3QQJ5"/>
<proteinExistence type="predicted"/>
<keyword evidence="1" id="KW-0472">Membrane</keyword>
<organism evidence="2 3">
    <name type="scientific">Mytilus edulis</name>
    <name type="common">Blue mussel</name>
    <dbReference type="NCBI Taxonomy" id="6550"/>
    <lineage>
        <taxon>Eukaryota</taxon>
        <taxon>Metazoa</taxon>
        <taxon>Spiralia</taxon>
        <taxon>Lophotrochozoa</taxon>
        <taxon>Mollusca</taxon>
        <taxon>Bivalvia</taxon>
        <taxon>Autobranchia</taxon>
        <taxon>Pteriomorphia</taxon>
        <taxon>Mytilida</taxon>
        <taxon>Mytiloidea</taxon>
        <taxon>Mytilidae</taxon>
        <taxon>Mytilinae</taxon>
        <taxon>Mytilus</taxon>
    </lineage>
</organism>
<dbReference type="InterPro" id="IPR042838">
    <property type="entry name" value="KIAA1958"/>
</dbReference>
<gene>
    <name evidence="2" type="ORF">MEDL_12700</name>
</gene>
<dbReference type="Proteomes" id="UP000683360">
    <property type="component" value="Unassembled WGS sequence"/>
</dbReference>
<reference evidence="2" key="1">
    <citation type="submission" date="2021-03" db="EMBL/GenBank/DDBJ databases">
        <authorList>
            <person name="Bekaert M."/>
        </authorList>
    </citation>
    <scope>NUCLEOTIDE SEQUENCE</scope>
</reference>
<comment type="caution">
    <text evidence="2">The sequence shown here is derived from an EMBL/GenBank/DDBJ whole genome shotgun (WGS) entry which is preliminary data.</text>
</comment>
<keyword evidence="3" id="KW-1185">Reference proteome</keyword>
<dbReference type="OrthoDB" id="10563455at2759"/>